<protein>
    <submittedName>
        <fullName evidence="1">Uncharacterized protein</fullName>
    </submittedName>
</protein>
<dbReference type="AlphaFoldDB" id="A0AAD3T0Y2"/>
<evidence type="ECO:0000313" key="1">
    <source>
        <dbReference type="EMBL" id="GMH20948.1"/>
    </source>
</evidence>
<evidence type="ECO:0000313" key="2">
    <source>
        <dbReference type="Proteomes" id="UP001279734"/>
    </source>
</evidence>
<reference evidence="1" key="1">
    <citation type="submission" date="2023-05" db="EMBL/GenBank/DDBJ databases">
        <title>Nepenthes gracilis genome sequencing.</title>
        <authorList>
            <person name="Fukushima K."/>
        </authorList>
    </citation>
    <scope>NUCLEOTIDE SEQUENCE</scope>
    <source>
        <strain evidence="1">SING2019-196</strain>
    </source>
</reference>
<keyword evidence="2" id="KW-1185">Reference proteome</keyword>
<comment type="caution">
    <text evidence="1">The sequence shown here is derived from an EMBL/GenBank/DDBJ whole genome shotgun (WGS) entry which is preliminary data.</text>
</comment>
<dbReference type="EMBL" id="BSYO01000022">
    <property type="protein sequence ID" value="GMH20948.1"/>
    <property type="molecule type" value="Genomic_DNA"/>
</dbReference>
<gene>
    <name evidence="1" type="ORF">Nepgr_022790</name>
</gene>
<organism evidence="1 2">
    <name type="scientific">Nepenthes gracilis</name>
    <name type="common">Slender pitcher plant</name>
    <dbReference type="NCBI Taxonomy" id="150966"/>
    <lineage>
        <taxon>Eukaryota</taxon>
        <taxon>Viridiplantae</taxon>
        <taxon>Streptophyta</taxon>
        <taxon>Embryophyta</taxon>
        <taxon>Tracheophyta</taxon>
        <taxon>Spermatophyta</taxon>
        <taxon>Magnoliopsida</taxon>
        <taxon>eudicotyledons</taxon>
        <taxon>Gunneridae</taxon>
        <taxon>Pentapetalae</taxon>
        <taxon>Caryophyllales</taxon>
        <taxon>Nepenthaceae</taxon>
        <taxon>Nepenthes</taxon>
    </lineage>
</organism>
<sequence length="97" mass="10846">MGNVELLKLLLKPSRLQILVALAAEPNFEVGCVACCLELKWQCLDGSFAEAPGCCLQSCFFCCDVEAVDSIAVGFWELWYRLLLIQTDIGLLWPNFE</sequence>
<name>A0AAD3T0Y2_NEPGR</name>
<proteinExistence type="predicted"/>
<dbReference type="Proteomes" id="UP001279734">
    <property type="component" value="Unassembled WGS sequence"/>
</dbReference>
<accession>A0AAD3T0Y2</accession>